<comment type="caution">
    <text evidence="1">The sequence shown here is derived from an EMBL/GenBank/DDBJ whole genome shotgun (WGS) entry which is preliminary data.</text>
</comment>
<evidence type="ECO:0000313" key="1">
    <source>
        <dbReference type="EMBL" id="OHA65737.1"/>
    </source>
</evidence>
<gene>
    <name evidence="1" type="ORF">A3C04_02370</name>
</gene>
<proteinExistence type="predicted"/>
<dbReference type="Proteomes" id="UP000178092">
    <property type="component" value="Unassembled WGS sequence"/>
</dbReference>
<name>A0A1G2QZ51_9BACT</name>
<protein>
    <submittedName>
        <fullName evidence="1">Uncharacterized protein</fullName>
    </submittedName>
</protein>
<organism evidence="1 2">
    <name type="scientific">Candidatus Wildermuthbacteria bacterium RIFCSPHIGHO2_02_FULL_45_25</name>
    <dbReference type="NCBI Taxonomy" id="1802450"/>
    <lineage>
        <taxon>Bacteria</taxon>
        <taxon>Candidatus Wildermuthiibacteriota</taxon>
    </lineage>
</organism>
<sequence>MNKEVRRGSVFAKRHPSNHPYITVTLKRTAKKKGHVNTLFKGVHPTMLNFSHLATQVPTRPLLLAAIIHEQEILSSSRGAKNKTKGDA</sequence>
<dbReference type="EMBL" id="MHTV01000042">
    <property type="protein sequence ID" value="OHA65737.1"/>
    <property type="molecule type" value="Genomic_DNA"/>
</dbReference>
<reference evidence="1 2" key="1">
    <citation type="journal article" date="2016" name="Nat. Commun.">
        <title>Thousands of microbial genomes shed light on interconnected biogeochemical processes in an aquifer system.</title>
        <authorList>
            <person name="Anantharaman K."/>
            <person name="Brown C.T."/>
            <person name="Hug L.A."/>
            <person name="Sharon I."/>
            <person name="Castelle C.J."/>
            <person name="Probst A.J."/>
            <person name="Thomas B.C."/>
            <person name="Singh A."/>
            <person name="Wilkins M.J."/>
            <person name="Karaoz U."/>
            <person name="Brodie E.L."/>
            <person name="Williams K.H."/>
            <person name="Hubbard S.S."/>
            <person name="Banfield J.F."/>
        </authorList>
    </citation>
    <scope>NUCLEOTIDE SEQUENCE [LARGE SCALE GENOMIC DNA]</scope>
</reference>
<evidence type="ECO:0000313" key="2">
    <source>
        <dbReference type="Proteomes" id="UP000178092"/>
    </source>
</evidence>
<accession>A0A1G2QZ51</accession>
<dbReference type="AlphaFoldDB" id="A0A1G2QZ51"/>